<protein>
    <submittedName>
        <fullName evidence="1">Uncharacterized protein</fullName>
    </submittedName>
</protein>
<dbReference type="Proteomes" id="UP001634394">
    <property type="component" value="Unassembled WGS sequence"/>
</dbReference>
<proteinExistence type="predicted"/>
<evidence type="ECO:0000313" key="1">
    <source>
        <dbReference type="EMBL" id="KAL3842708.1"/>
    </source>
</evidence>
<evidence type="ECO:0000313" key="2">
    <source>
        <dbReference type="Proteomes" id="UP001634394"/>
    </source>
</evidence>
<dbReference type="EMBL" id="JBJQND010000017">
    <property type="protein sequence ID" value="KAL3842708.1"/>
    <property type="molecule type" value="Genomic_DNA"/>
</dbReference>
<accession>A0ABD3U267</accession>
<organism evidence="1 2">
    <name type="scientific">Sinanodonta woodiana</name>
    <name type="common">Chinese pond mussel</name>
    <name type="synonym">Anodonta woodiana</name>
    <dbReference type="NCBI Taxonomy" id="1069815"/>
    <lineage>
        <taxon>Eukaryota</taxon>
        <taxon>Metazoa</taxon>
        <taxon>Spiralia</taxon>
        <taxon>Lophotrochozoa</taxon>
        <taxon>Mollusca</taxon>
        <taxon>Bivalvia</taxon>
        <taxon>Autobranchia</taxon>
        <taxon>Heteroconchia</taxon>
        <taxon>Palaeoheterodonta</taxon>
        <taxon>Unionida</taxon>
        <taxon>Unionoidea</taxon>
        <taxon>Unionidae</taxon>
        <taxon>Unioninae</taxon>
        <taxon>Sinanodonta</taxon>
    </lineage>
</organism>
<reference evidence="1 2" key="1">
    <citation type="submission" date="2024-11" db="EMBL/GenBank/DDBJ databases">
        <title>Chromosome-level genome assembly of the freshwater bivalve Anodonta woodiana.</title>
        <authorList>
            <person name="Chen X."/>
        </authorList>
    </citation>
    <scope>NUCLEOTIDE SEQUENCE [LARGE SCALE GENOMIC DNA]</scope>
    <source>
        <strain evidence="1">MN2024</strain>
        <tissue evidence="1">Gills</tissue>
    </source>
</reference>
<sequence>MKISEQIWVVKRLYKLVQVQKRRLSEVYQKCNGTAKFFKQAIRKKTIDSDADTSLDQFLKRVNKENMQGFLTFCDVVATKELENLSSILPLVPTVERPVINGQLRFIPHILESSLVDYTYGIPLMNDTIPSELNSAFKDVANDVIMLDDELYHRVEGEKRFGTENLPSSRRRTIADPNRIGWDKEPLHSTPLANKTMSYLNKSTKPNRMERQFGSSRLPLDLLTNRTAQEMPKCDSSLHRRPDGDLSMFIFQRKSAFSSQTDKYKYFLENCNGSDSKDSIDRTLQDKALDDSVLNHIDDNRNVSVDFFLPLRKVSK</sequence>
<name>A0ABD3U267_SINWO</name>
<comment type="caution">
    <text evidence="1">The sequence shown here is derived from an EMBL/GenBank/DDBJ whole genome shotgun (WGS) entry which is preliminary data.</text>
</comment>
<keyword evidence="2" id="KW-1185">Reference proteome</keyword>
<gene>
    <name evidence="1" type="ORF">ACJMK2_020696</name>
</gene>
<dbReference type="AlphaFoldDB" id="A0ABD3U267"/>